<evidence type="ECO:0000313" key="25">
    <source>
        <dbReference type="EMBL" id="CAF4314249.1"/>
    </source>
</evidence>
<dbReference type="NCBIfam" id="NF004018">
    <property type="entry name" value="PRK05480.1"/>
    <property type="match status" value="1"/>
</dbReference>
<comment type="catalytic activity">
    <reaction evidence="16 20">
        <text>cytidine + ATP = CMP + ADP + H(+)</text>
        <dbReference type="Rhea" id="RHEA:24674"/>
        <dbReference type="ChEBI" id="CHEBI:15378"/>
        <dbReference type="ChEBI" id="CHEBI:17562"/>
        <dbReference type="ChEBI" id="CHEBI:30616"/>
        <dbReference type="ChEBI" id="CHEBI:60377"/>
        <dbReference type="ChEBI" id="CHEBI:456216"/>
        <dbReference type="EC" id="2.7.1.48"/>
    </reaction>
</comment>
<dbReference type="InterPro" id="IPR023674">
    <property type="entry name" value="Ribosomal_uL1-like"/>
</dbReference>
<evidence type="ECO:0000256" key="18">
    <source>
        <dbReference type="ARBA" id="ARBA00056790"/>
    </source>
</evidence>
<evidence type="ECO:0000256" key="12">
    <source>
        <dbReference type="ARBA" id="ARBA00022843"/>
    </source>
</evidence>
<dbReference type="FunFam" id="3.40.50.300:FF:000200">
    <property type="entry name" value="Uridine-cytidine kinase"/>
    <property type="match status" value="1"/>
</dbReference>
<dbReference type="GO" id="GO:0044211">
    <property type="term" value="P:CTP salvage"/>
    <property type="evidence" value="ECO:0007669"/>
    <property type="project" value="UniProtKB-UniPathway"/>
</dbReference>
<protein>
    <recommendedName>
        <fullName evidence="20">Uridine kinase</fullName>
        <ecNumber evidence="20">2.7.1.48</ecNumber>
    </recommendedName>
</protein>
<dbReference type="NCBIfam" id="TIGR00235">
    <property type="entry name" value="udk"/>
    <property type="match status" value="1"/>
</dbReference>
<feature type="region of interest" description="Disordered" evidence="21">
    <location>
        <begin position="211"/>
        <end position="238"/>
    </location>
</feature>
<organism evidence="27 29">
    <name type="scientific">Rotaria socialis</name>
    <dbReference type="NCBI Taxonomy" id="392032"/>
    <lineage>
        <taxon>Eukaryota</taxon>
        <taxon>Metazoa</taxon>
        <taxon>Spiralia</taxon>
        <taxon>Gnathifera</taxon>
        <taxon>Rotifera</taxon>
        <taxon>Eurotatoria</taxon>
        <taxon>Bdelloidea</taxon>
        <taxon>Philodinida</taxon>
        <taxon>Philodinidae</taxon>
        <taxon>Rotaria</taxon>
    </lineage>
</organism>
<evidence type="ECO:0000256" key="6">
    <source>
        <dbReference type="ARBA" id="ARBA00022490"/>
    </source>
</evidence>
<dbReference type="PANTHER" id="PTHR10285">
    <property type="entry name" value="URIDINE KINASE"/>
    <property type="match status" value="1"/>
</dbReference>
<keyword evidence="6" id="KW-0963">Cytoplasm</keyword>
<evidence type="ECO:0000256" key="20">
    <source>
        <dbReference type="RuleBase" id="RU003825"/>
    </source>
</evidence>
<dbReference type="CDD" id="cd06223">
    <property type="entry name" value="PRTases_typeI"/>
    <property type="match status" value="1"/>
</dbReference>
<dbReference type="EMBL" id="CAJOBR010001343">
    <property type="protein sequence ID" value="CAF4600085.1"/>
    <property type="molecule type" value="Genomic_DNA"/>
</dbReference>
<dbReference type="InterPro" id="IPR029057">
    <property type="entry name" value="PRTase-like"/>
</dbReference>
<keyword evidence="10 20" id="KW-0418">Kinase</keyword>
<dbReference type="InterPro" id="IPR027417">
    <property type="entry name" value="P-loop_NTPase"/>
</dbReference>
<gene>
    <name evidence="24" type="ORF">GRG538_LOCUS23466</name>
    <name evidence="27" type="ORF">QYT958_LOCUS11491</name>
    <name evidence="28" type="ORF">TOA249_LOCUS12172</name>
    <name evidence="26" type="ORF">TSG867_LOCUS13418</name>
    <name evidence="25" type="ORF">UJA718_LOCUS13444</name>
</gene>
<evidence type="ECO:0000256" key="14">
    <source>
        <dbReference type="ARBA" id="ARBA00023242"/>
    </source>
</evidence>
<dbReference type="EMBL" id="CAJOBP010001819">
    <property type="protein sequence ID" value="CAF4314249.1"/>
    <property type="molecule type" value="Genomic_DNA"/>
</dbReference>
<dbReference type="InterPro" id="IPR000764">
    <property type="entry name" value="Uridine_kinase-like"/>
</dbReference>
<dbReference type="SUPFAM" id="SSF52540">
    <property type="entry name" value="P-loop containing nucleoside triphosphate hydrolases"/>
    <property type="match status" value="1"/>
</dbReference>
<dbReference type="GO" id="GO:0005737">
    <property type="term" value="C:cytoplasm"/>
    <property type="evidence" value="ECO:0007669"/>
    <property type="project" value="UniProtKB-SubCell"/>
</dbReference>
<comment type="caution">
    <text evidence="27">The sequence shown here is derived from an EMBL/GenBank/DDBJ whole genome shotgun (WGS) entry which is preliminary data.</text>
</comment>
<dbReference type="InterPro" id="IPR028364">
    <property type="entry name" value="Ribosomal_uL1/biogenesis"/>
</dbReference>
<evidence type="ECO:0000256" key="3">
    <source>
        <dbReference type="ARBA" id="ARBA00004690"/>
    </source>
</evidence>
<dbReference type="Gene3D" id="3.40.50.300">
    <property type="entry name" value="P-loop containing nucleotide triphosphate hydrolases"/>
    <property type="match status" value="1"/>
</dbReference>
<evidence type="ECO:0000313" key="28">
    <source>
        <dbReference type="EMBL" id="CAF4624317.1"/>
    </source>
</evidence>
<evidence type="ECO:0000256" key="21">
    <source>
        <dbReference type="SAM" id="MobiDB-lite"/>
    </source>
</evidence>
<dbReference type="PRINTS" id="PR00988">
    <property type="entry name" value="URIDINKINASE"/>
</dbReference>
<evidence type="ECO:0000256" key="17">
    <source>
        <dbReference type="ARBA" id="ARBA00048909"/>
    </source>
</evidence>
<dbReference type="Pfam" id="PF14681">
    <property type="entry name" value="UPRTase"/>
    <property type="match status" value="1"/>
</dbReference>
<dbReference type="CDD" id="cd00403">
    <property type="entry name" value="Ribosomal_L1"/>
    <property type="match status" value="1"/>
</dbReference>
<dbReference type="Gene3D" id="3.40.50.790">
    <property type="match status" value="1"/>
</dbReference>
<dbReference type="GO" id="GO:0005840">
    <property type="term" value="C:ribosome"/>
    <property type="evidence" value="ECO:0007669"/>
    <property type="project" value="UniProtKB-KW"/>
</dbReference>
<evidence type="ECO:0000313" key="26">
    <source>
        <dbReference type="EMBL" id="CAF4406947.1"/>
    </source>
</evidence>
<feature type="compositionally biased region" description="Polar residues" evidence="21">
    <location>
        <begin position="769"/>
        <end position="780"/>
    </location>
</feature>
<dbReference type="Proteomes" id="UP000663862">
    <property type="component" value="Unassembled WGS sequence"/>
</dbReference>
<evidence type="ECO:0000256" key="8">
    <source>
        <dbReference type="ARBA" id="ARBA00022679"/>
    </source>
</evidence>
<dbReference type="SUPFAM" id="SSF56808">
    <property type="entry name" value="Ribosomal protein L1"/>
    <property type="match status" value="1"/>
</dbReference>
<proteinExistence type="inferred from homology"/>
<evidence type="ECO:0000256" key="10">
    <source>
        <dbReference type="ARBA" id="ARBA00022777"/>
    </source>
</evidence>
<dbReference type="CDD" id="cd02023">
    <property type="entry name" value="UMPK"/>
    <property type="match status" value="1"/>
</dbReference>
<comment type="function">
    <text evidence="18">May contribute to UTP accumulation needed for blast transformation and proliferation.</text>
</comment>
<comment type="subunit">
    <text evidence="19">Interacts with RNF19B.</text>
</comment>
<dbReference type="Proteomes" id="UP000663873">
    <property type="component" value="Unassembled WGS sequence"/>
</dbReference>
<evidence type="ECO:0000256" key="9">
    <source>
        <dbReference type="ARBA" id="ARBA00022741"/>
    </source>
</evidence>
<evidence type="ECO:0000256" key="19">
    <source>
        <dbReference type="ARBA" id="ARBA00065923"/>
    </source>
</evidence>
<keyword evidence="14" id="KW-0539">Nucleus</keyword>
<evidence type="ECO:0000313" key="30">
    <source>
        <dbReference type="Proteomes" id="UP000663873"/>
    </source>
</evidence>
<evidence type="ECO:0000313" key="27">
    <source>
        <dbReference type="EMBL" id="CAF4600085.1"/>
    </source>
</evidence>
<dbReference type="GO" id="GO:0004849">
    <property type="term" value="F:uridine kinase activity"/>
    <property type="evidence" value="ECO:0007669"/>
    <property type="project" value="UniProtKB-EC"/>
</dbReference>
<evidence type="ECO:0000256" key="5">
    <source>
        <dbReference type="ARBA" id="ARBA00010531"/>
    </source>
</evidence>
<dbReference type="Proteomes" id="UP000663848">
    <property type="component" value="Unassembled WGS sequence"/>
</dbReference>
<dbReference type="GO" id="GO:0044206">
    <property type="term" value="P:UMP salvage"/>
    <property type="evidence" value="ECO:0007669"/>
    <property type="project" value="UniProtKB-UniPathway"/>
</dbReference>
<dbReference type="GO" id="GO:0005634">
    <property type="term" value="C:nucleus"/>
    <property type="evidence" value="ECO:0007669"/>
    <property type="project" value="UniProtKB-SubCell"/>
</dbReference>
<dbReference type="Proteomes" id="UP000663872">
    <property type="component" value="Unassembled WGS sequence"/>
</dbReference>
<comment type="subcellular location">
    <subcellularLocation>
        <location evidence="2">Cytoplasm</location>
    </subcellularLocation>
    <subcellularLocation>
        <location evidence="1">Nucleus</location>
    </subcellularLocation>
</comment>
<dbReference type="EC" id="2.7.1.48" evidence="20"/>
<dbReference type="InterPro" id="IPR000836">
    <property type="entry name" value="PRTase_dom"/>
</dbReference>
<evidence type="ECO:0000256" key="1">
    <source>
        <dbReference type="ARBA" id="ARBA00004123"/>
    </source>
</evidence>
<evidence type="ECO:0000256" key="15">
    <source>
        <dbReference type="ARBA" id="ARBA00023274"/>
    </source>
</evidence>
<evidence type="ECO:0000259" key="22">
    <source>
        <dbReference type="Pfam" id="PF00485"/>
    </source>
</evidence>
<comment type="pathway">
    <text evidence="20">Pyrimidine metabolism; CTP biosynthesis via salvage pathway; CTP from cytidine: step 1/3.</text>
</comment>
<keyword evidence="12" id="KW-0832">Ubl conjugation</keyword>
<comment type="similarity">
    <text evidence="4 20">Belongs to the uridine kinase family.</text>
</comment>
<dbReference type="UniPathway" id="UPA00579">
    <property type="reaction ID" value="UER00640"/>
</dbReference>
<dbReference type="GO" id="GO:0005524">
    <property type="term" value="F:ATP binding"/>
    <property type="evidence" value="ECO:0007669"/>
    <property type="project" value="UniProtKB-KW"/>
</dbReference>
<keyword evidence="15" id="KW-0687">Ribonucleoprotein</keyword>
<dbReference type="FunFam" id="3.40.50.2020:FF:000010">
    <property type="entry name" value="Uridine-cytidine kinase"/>
    <property type="match status" value="1"/>
</dbReference>
<dbReference type="EMBL" id="CAJOBS010000682">
    <property type="protein sequence ID" value="CAF4624317.1"/>
    <property type="molecule type" value="Genomic_DNA"/>
</dbReference>
<name>A0A821BTH0_9BILA</name>
<sequence length="793" mass="89673">MSSKVTRDMLFETTQNVLTYSNETKKRKFAETVELQVVLKNFDPSRDKRFSGTVRLRHIPKPKFTVCVLGDERHCDEARANNIPAMTIDDLKKLNKDKKLIRKLAHQYDAFLASDVVIRQIPRIVGPGLNKAGKFPTSITHGDSLVQKVEEIKSTIKFQAKKTICLAVALGNVNMSVEELAANINLSVNFLVSLLKKNWQNIVYSSMNTYRRHSGTSNSDVEYNDDSNEEEPRTAPPLAYKRQVSFQSAQQNNLNEKSSTFARSISSPAKANRRRIRSISRSLDEHVSFRGRQTIYTAGRPAWYEASGEIKEAFVIGICGGSASGKTTVAQHIVEKLNVPWVTLLSMDSFYKVLTEEQHEQANMNNYNFDHPDAFDFDLLIETLKNLKIGKQVEIPLYNFTSHSRESYTKMLYGANVVIFEGIMSFFSIEIRDILDMKVFVDTDADIRLARRLERDITERGRDIEGVIQQYTRFVKPSYDHYIAPTMTYADIIVPRGGENEIAIDLIVCHVNRELQKRGVKVRNELVHNVDLMSHLPMPETFYIVEQTAQIKYLHTIIRNKDTDRDEFIFYSKRLMRILIEYALSLLPFDDVTVETPQNLIYTGKKHVYAEICGVSIIRAGECLEPALIEVYKDAKIGKILIQTNPMTGEPELHYLRLPRDIARAYVLILDATIATGAAALMAIRVLLDHNVPEEKIALLSLLVSKQGVQTIAYVFPKVKIVTTACDTQLDLTSGFICPGLGNFGDRYFGTDLTGYTSDADDLGLIANGNMNSQPSTPDSPLSGRTRFPNNYS</sequence>
<dbReference type="AlphaFoldDB" id="A0A821BTH0"/>
<keyword evidence="11 20" id="KW-0067">ATP-binding</keyword>
<dbReference type="InterPro" id="IPR016095">
    <property type="entry name" value="Ribosomal_uL1_3-a/b-sand"/>
</dbReference>
<dbReference type="FunFam" id="3.40.50.790:FF:000002">
    <property type="entry name" value="Ribosomal protein"/>
    <property type="match status" value="1"/>
</dbReference>
<evidence type="ECO:0000256" key="11">
    <source>
        <dbReference type="ARBA" id="ARBA00022840"/>
    </source>
</evidence>
<comment type="pathway">
    <text evidence="3 20">Pyrimidine metabolism; UMP biosynthesis via salvage pathway; UMP from uridine: step 1/1.</text>
</comment>
<dbReference type="InterPro" id="IPR006083">
    <property type="entry name" value="PRK/URK"/>
</dbReference>
<feature type="compositionally biased region" description="Polar residues" evidence="21">
    <location>
        <begin position="211"/>
        <end position="221"/>
    </location>
</feature>
<dbReference type="Gene3D" id="3.40.50.2020">
    <property type="match status" value="1"/>
</dbReference>
<evidence type="ECO:0000259" key="23">
    <source>
        <dbReference type="Pfam" id="PF14681"/>
    </source>
</evidence>
<feature type="domain" description="Phosphoribosyltransferase" evidence="23">
    <location>
        <begin position="546"/>
        <end position="751"/>
    </location>
</feature>
<dbReference type="InterPro" id="IPR023673">
    <property type="entry name" value="Ribosomal_uL1_CS"/>
</dbReference>
<evidence type="ECO:0000313" key="29">
    <source>
        <dbReference type="Proteomes" id="UP000663848"/>
    </source>
</evidence>
<comment type="similarity">
    <text evidence="5">Belongs to the universal ribosomal protein uL1 family.</text>
</comment>
<comment type="catalytic activity">
    <reaction evidence="17 20">
        <text>uridine + ATP = UMP + ADP + H(+)</text>
        <dbReference type="Rhea" id="RHEA:16825"/>
        <dbReference type="ChEBI" id="CHEBI:15378"/>
        <dbReference type="ChEBI" id="CHEBI:16704"/>
        <dbReference type="ChEBI" id="CHEBI:30616"/>
        <dbReference type="ChEBI" id="CHEBI:57865"/>
        <dbReference type="ChEBI" id="CHEBI:456216"/>
        <dbReference type="EC" id="2.7.1.48"/>
    </reaction>
</comment>
<dbReference type="EMBL" id="CAJOBQ010000713">
    <property type="protein sequence ID" value="CAF4406947.1"/>
    <property type="molecule type" value="Genomic_DNA"/>
</dbReference>
<evidence type="ECO:0000256" key="2">
    <source>
        <dbReference type="ARBA" id="ARBA00004496"/>
    </source>
</evidence>
<feature type="region of interest" description="Disordered" evidence="21">
    <location>
        <begin position="767"/>
        <end position="793"/>
    </location>
</feature>
<evidence type="ECO:0000256" key="16">
    <source>
        <dbReference type="ARBA" id="ARBA00047436"/>
    </source>
</evidence>
<keyword evidence="30" id="KW-1185">Reference proteome</keyword>
<dbReference type="GO" id="GO:1990904">
    <property type="term" value="C:ribonucleoprotein complex"/>
    <property type="evidence" value="ECO:0007669"/>
    <property type="project" value="UniProtKB-KW"/>
</dbReference>
<evidence type="ECO:0000256" key="7">
    <source>
        <dbReference type="ARBA" id="ARBA00022553"/>
    </source>
</evidence>
<keyword evidence="8 20" id="KW-0808">Transferase</keyword>
<dbReference type="SUPFAM" id="SSF53271">
    <property type="entry name" value="PRTase-like"/>
    <property type="match status" value="1"/>
</dbReference>
<dbReference type="UniPathway" id="UPA00574">
    <property type="reaction ID" value="UER00637"/>
</dbReference>
<evidence type="ECO:0000256" key="4">
    <source>
        <dbReference type="ARBA" id="ARBA00005408"/>
    </source>
</evidence>
<feature type="domain" description="Phosphoribulokinase/uridine kinase" evidence="22">
    <location>
        <begin position="315"/>
        <end position="503"/>
    </location>
</feature>
<dbReference type="Proteomes" id="UP000663838">
    <property type="component" value="Unassembled WGS sequence"/>
</dbReference>
<evidence type="ECO:0000313" key="24">
    <source>
        <dbReference type="EMBL" id="CAF3616914.1"/>
    </source>
</evidence>
<dbReference type="FunFam" id="3.30.190.20:FF:000009">
    <property type="entry name" value="Ribosomal protein L10a"/>
    <property type="match status" value="1"/>
</dbReference>
<accession>A0A821BTH0</accession>
<dbReference type="PROSITE" id="PS01199">
    <property type="entry name" value="RIBOSOMAL_L1"/>
    <property type="match status" value="1"/>
</dbReference>
<dbReference type="EMBL" id="CAJNYT010003926">
    <property type="protein sequence ID" value="CAF3616914.1"/>
    <property type="molecule type" value="Genomic_DNA"/>
</dbReference>
<reference evidence="27" key="1">
    <citation type="submission" date="2021-02" db="EMBL/GenBank/DDBJ databases">
        <authorList>
            <person name="Nowell W R."/>
        </authorList>
    </citation>
    <scope>NUCLEOTIDE SEQUENCE</scope>
</reference>
<evidence type="ECO:0000256" key="13">
    <source>
        <dbReference type="ARBA" id="ARBA00022980"/>
    </source>
</evidence>
<keyword evidence="13" id="KW-0689">Ribosomal protein</keyword>
<keyword evidence="7" id="KW-0597">Phosphoprotein</keyword>
<dbReference type="Gene3D" id="3.30.190.20">
    <property type="match status" value="1"/>
</dbReference>
<dbReference type="Pfam" id="PF00485">
    <property type="entry name" value="PRK"/>
    <property type="match status" value="1"/>
</dbReference>
<keyword evidence="9 20" id="KW-0547">Nucleotide-binding</keyword>
<dbReference type="Pfam" id="PF00687">
    <property type="entry name" value="Ribosomal_L1"/>
    <property type="match status" value="1"/>
</dbReference>